<reference evidence="2" key="1">
    <citation type="submission" date="2022-01" db="EMBL/GenBank/DDBJ databases">
        <title>Genome Sequence Resource for Two Populations of Ditylenchus destructor, the Migratory Endoparasitic Phytonematode.</title>
        <authorList>
            <person name="Zhang H."/>
            <person name="Lin R."/>
            <person name="Xie B."/>
        </authorList>
    </citation>
    <scope>NUCLEOTIDE SEQUENCE</scope>
    <source>
        <strain evidence="2">BazhouSP</strain>
    </source>
</reference>
<feature type="compositionally biased region" description="Basic and acidic residues" evidence="1">
    <location>
        <begin position="625"/>
        <end position="635"/>
    </location>
</feature>
<dbReference type="PANTHER" id="PTHR42928:SF5">
    <property type="entry name" value="BLR1237 PROTEIN"/>
    <property type="match status" value="1"/>
</dbReference>
<evidence type="ECO:0000313" key="2">
    <source>
        <dbReference type="EMBL" id="KAI1692845.1"/>
    </source>
</evidence>
<feature type="compositionally biased region" description="Basic and acidic residues" evidence="1">
    <location>
        <begin position="23"/>
        <end position="34"/>
    </location>
</feature>
<dbReference type="InterPro" id="IPR005064">
    <property type="entry name" value="BUG"/>
</dbReference>
<feature type="region of interest" description="Disordered" evidence="1">
    <location>
        <begin position="625"/>
        <end position="649"/>
    </location>
</feature>
<feature type="region of interest" description="Disordered" evidence="1">
    <location>
        <begin position="1"/>
        <end position="62"/>
    </location>
</feature>
<sequence length="649" mass="70030">MARPGHQDHRDLPPRRLQRRARPRDGGTAREEAGAARGGRQQARRGRHHRRRAGGVLTGRRLHADAVEHHADRARPIHARQAALRPRHGLHPCRLPRGGAAGDHGEQGLRPQDLRDFEALARKEGRIDFGSGGPGSIGHVHGELLKKITGINMVHVPYRGGAPMSTDLIANTIPVGIDVITSYVPFFKSGQLVPLAVTGTQRSPLMPEVPTMVELRQPKLVLENFFGLSGPAKLPPDVVTRLNAACNEVLALPDIQKKLTELGIVAKPESVAVFNGFVKEQPRGRPGGPQSPSEADADGLPLLQHRLLCESLAVGAHDGCDGRVVLLAAGVQQHHQLGALAHGLAGHAAPLARRVDHREPLGKGRRHTALSRKAVHSASEDLATRGNGTAEVQRVALEGLEAACAGVRANRRGRQAPAPGERDRRRGGRQRGTAEERMVAVVVVMQHRARKAVLGNGFLQHRLGSVRVLPVERQRAQVPVPPGAGKDALHQRIRKTPADDPRGHAAHHGERLHIVRHHGARADHRAVADGDAALEAHARADPHVVADGHRRVRSELPDGLVPVGLRKIRRVGQHVRGEPVGRMVGQGLHAVADRAIAPHANVDEQHAGRDARIGADGAAGMQLRRMPDAHRRLERNGVGSRQPSERKSP</sequence>
<dbReference type="Gene3D" id="3.40.190.150">
    <property type="entry name" value="Bordetella uptake gene, domain 1"/>
    <property type="match status" value="1"/>
</dbReference>
<feature type="compositionally biased region" description="Basic and acidic residues" evidence="1">
    <location>
        <begin position="1"/>
        <end position="14"/>
    </location>
</feature>
<feature type="region of interest" description="Disordered" evidence="1">
    <location>
        <begin position="408"/>
        <end position="433"/>
    </location>
</feature>
<proteinExistence type="predicted"/>
<dbReference type="PANTHER" id="PTHR42928">
    <property type="entry name" value="TRICARBOXYLATE-BINDING PROTEIN"/>
    <property type="match status" value="1"/>
</dbReference>
<name>A0AAD4MHX7_9BILA</name>
<keyword evidence="3" id="KW-1185">Reference proteome</keyword>
<feature type="region of interest" description="Disordered" evidence="1">
    <location>
        <begin position="359"/>
        <end position="386"/>
    </location>
</feature>
<keyword evidence="2" id="KW-0675">Receptor</keyword>
<evidence type="ECO:0000313" key="3">
    <source>
        <dbReference type="Proteomes" id="UP001201812"/>
    </source>
</evidence>
<feature type="compositionally biased region" description="Basic residues" evidence="1">
    <location>
        <begin position="42"/>
        <end position="53"/>
    </location>
</feature>
<dbReference type="InterPro" id="IPR042100">
    <property type="entry name" value="Bug_dom1"/>
</dbReference>
<feature type="compositionally biased region" description="Basic residues" evidence="1">
    <location>
        <begin position="363"/>
        <end position="375"/>
    </location>
</feature>
<evidence type="ECO:0000256" key="1">
    <source>
        <dbReference type="SAM" id="MobiDB-lite"/>
    </source>
</evidence>
<dbReference type="Proteomes" id="UP001201812">
    <property type="component" value="Unassembled WGS sequence"/>
</dbReference>
<comment type="caution">
    <text evidence="2">The sequence shown here is derived from an EMBL/GenBank/DDBJ whole genome shotgun (WGS) entry which is preliminary data.</text>
</comment>
<dbReference type="Gene3D" id="3.40.190.10">
    <property type="entry name" value="Periplasmic binding protein-like II"/>
    <property type="match status" value="1"/>
</dbReference>
<dbReference type="AlphaFoldDB" id="A0AAD4MHX7"/>
<accession>A0AAD4MHX7</accession>
<protein>
    <submittedName>
        <fullName evidence="2">Tripartite tricarboxylate transporter family receptor domain-containing protein</fullName>
    </submittedName>
</protein>
<gene>
    <name evidence="2" type="ORF">DdX_21012</name>
</gene>
<organism evidence="2 3">
    <name type="scientific">Ditylenchus destructor</name>
    <dbReference type="NCBI Taxonomy" id="166010"/>
    <lineage>
        <taxon>Eukaryota</taxon>
        <taxon>Metazoa</taxon>
        <taxon>Ecdysozoa</taxon>
        <taxon>Nematoda</taxon>
        <taxon>Chromadorea</taxon>
        <taxon>Rhabditida</taxon>
        <taxon>Tylenchina</taxon>
        <taxon>Tylenchomorpha</taxon>
        <taxon>Sphaerularioidea</taxon>
        <taxon>Anguinidae</taxon>
        <taxon>Anguininae</taxon>
        <taxon>Ditylenchus</taxon>
    </lineage>
</organism>
<dbReference type="EMBL" id="JAKKPZ010000707">
    <property type="protein sequence ID" value="KAI1692845.1"/>
    <property type="molecule type" value="Genomic_DNA"/>
</dbReference>
<dbReference type="Pfam" id="PF03401">
    <property type="entry name" value="TctC"/>
    <property type="match status" value="1"/>
</dbReference>